<dbReference type="Proteomes" id="UP000614239">
    <property type="component" value="Unassembled WGS sequence"/>
</dbReference>
<reference evidence="2" key="1">
    <citation type="journal article" date="2014" name="Int. J. Syst. Evol. Microbiol.">
        <title>Complete genome sequence of Corynebacterium casei LMG S-19264T (=DSM 44701T), isolated from a smear-ripened cheese.</title>
        <authorList>
            <consortium name="US DOE Joint Genome Institute (JGI-PGF)"/>
            <person name="Walter F."/>
            <person name="Albersmeier A."/>
            <person name="Kalinowski J."/>
            <person name="Ruckert C."/>
        </authorList>
    </citation>
    <scope>NUCLEOTIDE SEQUENCE</scope>
    <source>
        <strain evidence="2">CGMCC 4.7372</strain>
    </source>
</reference>
<dbReference type="SUPFAM" id="SSF53383">
    <property type="entry name" value="PLP-dependent transferases"/>
    <property type="match status" value="1"/>
</dbReference>
<accession>A0A8H9LLM3</accession>
<dbReference type="Pfam" id="PF00155">
    <property type="entry name" value="Aminotran_1_2"/>
    <property type="match status" value="1"/>
</dbReference>
<dbReference type="KEGG" id="actp:B6G06_03860"/>
<keyword evidence="3" id="KW-1185">Reference proteome</keyword>
<feature type="domain" description="Aminotransferase class I/classII large" evidence="1">
    <location>
        <begin position="19"/>
        <end position="63"/>
    </location>
</feature>
<evidence type="ECO:0000259" key="1">
    <source>
        <dbReference type="Pfam" id="PF00155"/>
    </source>
</evidence>
<name>A0A8H9LLM3_9ACTO</name>
<dbReference type="InterPro" id="IPR004839">
    <property type="entry name" value="Aminotransferase_I/II_large"/>
</dbReference>
<comment type="caution">
    <text evidence="2">The sequence shown here is derived from an EMBL/GenBank/DDBJ whole genome shotgun (WGS) entry which is preliminary data.</text>
</comment>
<proteinExistence type="predicted"/>
<dbReference type="Gene3D" id="3.40.640.10">
    <property type="entry name" value="Type I PLP-dependent aspartate aminotransferase-like (Major domain)"/>
    <property type="match status" value="1"/>
</dbReference>
<evidence type="ECO:0000313" key="3">
    <source>
        <dbReference type="Proteomes" id="UP000614239"/>
    </source>
</evidence>
<evidence type="ECO:0000313" key="2">
    <source>
        <dbReference type="EMBL" id="GGO98211.1"/>
    </source>
</evidence>
<dbReference type="AlphaFoldDB" id="A0A8H9LLM3"/>
<dbReference type="GO" id="GO:0030170">
    <property type="term" value="F:pyridoxal phosphate binding"/>
    <property type="evidence" value="ECO:0007669"/>
    <property type="project" value="InterPro"/>
</dbReference>
<reference evidence="2" key="2">
    <citation type="submission" date="2020-09" db="EMBL/GenBank/DDBJ databases">
        <authorList>
            <person name="Sun Q."/>
            <person name="Zhou Y."/>
        </authorList>
    </citation>
    <scope>NUCLEOTIDE SEQUENCE</scope>
    <source>
        <strain evidence="2">CGMCC 4.7372</strain>
    </source>
</reference>
<gene>
    <name evidence="2" type="ORF">GCM10011612_12610</name>
</gene>
<organism evidence="2 3">
    <name type="scientific">Actinomyces gaoshouyii</name>
    <dbReference type="NCBI Taxonomy" id="1960083"/>
    <lineage>
        <taxon>Bacteria</taxon>
        <taxon>Bacillati</taxon>
        <taxon>Actinomycetota</taxon>
        <taxon>Actinomycetes</taxon>
        <taxon>Actinomycetales</taxon>
        <taxon>Actinomycetaceae</taxon>
        <taxon>Actinomyces</taxon>
    </lineage>
</organism>
<protein>
    <recommendedName>
        <fullName evidence="1">Aminotransferase class I/classII large domain-containing protein</fullName>
    </recommendedName>
</protein>
<sequence>MPTTPTVGPRAPSWSTPGAVIISSFSKHFGMTGWRLCWTVLPEGPVQAAENLAITFFLCASAPPG</sequence>
<dbReference type="EMBL" id="BMNJ01000003">
    <property type="protein sequence ID" value="GGO98211.1"/>
    <property type="molecule type" value="Genomic_DNA"/>
</dbReference>
<dbReference type="InterPro" id="IPR015421">
    <property type="entry name" value="PyrdxlP-dep_Trfase_major"/>
</dbReference>
<dbReference type="InterPro" id="IPR015424">
    <property type="entry name" value="PyrdxlP-dep_Trfase"/>
</dbReference>